<keyword evidence="5" id="KW-1185">Reference proteome</keyword>
<feature type="repeat" description="ANK" evidence="3">
    <location>
        <begin position="634"/>
        <end position="666"/>
    </location>
</feature>
<evidence type="ECO:0000313" key="5">
    <source>
        <dbReference type="Proteomes" id="UP001224890"/>
    </source>
</evidence>
<dbReference type="AlphaFoldDB" id="A0AAJ0AK89"/>
<dbReference type="EMBL" id="JAHMHR010000024">
    <property type="protein sequence ID" value="KAK1674780.1"/>
    <property type="molecule type" value="Genomic_DNA"/>
</dbReference>
<keyword evidence="2 3" id="KW-0040">ANK repeat</keyword>
<name>A0AAJ0AK89_9PEZI</name>
<dbReference type="InterPro" id="IPR002110">
    <property type="entry name" value="Ankyrin_rpt"/>
</dbReference>
<evidence type="ECO:0000313" key="4">
    <source>
        <dbReference type="EMBL" id="KAK1674780.1"/>
    </source>
</evidence>
<dbReference type="Pfam" id="PF12796">
    <property type="entry name" value="Ank_2"/>
    <property type="match status" value="1"/>
</dbReference>
<dbReference type="SUPFAM" id="SSF48403">
    <property type="entry name" value="Ankyrin repeat"/>
    <property type="match status" value="1"/>
</dbReference>
<evidence type="ECO:0000256" key="2">
    <source>
        <dbReference type="ARBA" id="ARBA00023043"/>
    </source>
</evidence>
<proteinExistence type="predicted"/>
<reference evidence="4" key="1">
    <citation type="submission" date="2021-06" db="EMBL/GenBank/DDBJ databases">
        <title>Comparative genomics, transcriptomics and evolutionary studies reveal genomic signatures of adaptation to plant cell wall in hemibiotrophic fungi.</title>
        <authorList>
            <consortium name="DOE Joint Genome Institute"/>
            <person name="Baroncelli R."/>
            <person name="Diaz J.F."/>
            <person name="Benocci T."/>
            <person name="Peng M."/>
            <person name="Battaglia E."/>
            <person name="Haridas S."/>
            <person name="Andreopoulos W."/>
            <person name="Labutti K."/>
            <person name="Pangilinan J."/>
            <person name="Floch G.L."/>
            <person name="Makela M.R."/>
            <person name="Henrissat B."/>
            <person name="Grigoriev I.V."/>
            <person name="Crouch J.A."/>
            <person name="De Vries R.P."/>
            <person name="Sukno S.A."/>
            <person name="Thon M.R."/>
        </authorList>
    </citation>
    <scope>NUCLEOTIDE SEQUENCE</scope>
    <source>
        <strain evidence="4">CBS 193.32</strain>
    </source>
</reference>
<sequence>MDPLSTAASIIALLQASAALGKGVKILLSLRHAPADFRDLVDELTTLRNVIEQVRNPLQELENGDVALPALDVAPTLALKQDLEAIQDELLALCHRLTGTNHDEEMNGQLRVSTSKWIRERSHVTKLKCRANKTKASLMLCLSALLSSQSSRQTRAILETRQLVESSFRNLDEEYRINRDMQLMNQAGLDDVKACLRQMYVKTLELEDSLQDRNQPSTMISSGPRYGEIGGSPFLPAQTVVHRKCTPYCKCQCHHHSRLQTPTWLSMISGTVFLEYNSKSLLGARKCDLLACAGAPASSRMIYIFPRWLLLRALVIATSRESLTGAGCSIYLRIPRVISGHRLRWIANSRDIEWIKRGIANSTVLPTDVDEDGSSLLSMSLNGVDLILSEFLVKQGWPLYAENVFGQTAASKYRLIYCCLAKEDLLHSLEPEQLRLLEKLTFSKEAGTSSLIHDAVSGMVSISLSDAITLARSDIDSLNSYGWCPLHWAIYLADYASFDMLLYRGANLSTTTNTGRTPLHFAAQYEPLGSVRMTQALLDAGADLDAQVNNHRYGNTAIMFAFDRPDVLELLMERGSALVMETDTDWICPLTYTIVRNNNVVRWDPRRGYWDRSLDLLCNAGMDLNLPTKQRGLEGRTPIGDTILRRNAALSELLIKHGARLDAIDKSGSGVLHFAAQTANQELIDILSDARIRGLDPDQANAAGDTPMKTITARLYGREDSREPGETVPTFSEWLAFKNLLEEIRQRNLEDFLLGSTSGGSERSFLNVDDISSSRFLSTISNDVD</sequence>
<feature type="repeat" description="ANK" evidence="3">
    <location>
        <begin position="514"/>
        <end position="549"/>
    </location>
</feature>
<dbReference type="PROSITE" id="PS50088">
    <property type="entry name" value="ANK_REPEAT"/>
    <property type="match status" value="3"/>
</dbReference>
<dbReference type="PANTHER" id="PTHR24198:SF165">
    <property type="entry name" value="ANKYRIN REPEAT-CONTAINING PROTEIN-RELATED"/>
    <property type="match status" value="1"/>
</dbReference>
<dbReference type="GeneID" id="85459619"/>
<dbReference type="PANTHER" id="PTHR24198">
    <property type="entry name" value="ANKYRIN REPEAT AND PROTEIN KINASE DOMAIN-CONTAINING PROTEIN"/>
    <property type="match status" value="1"/>
</dbReference>
<feature type="repeat" description="ANK" evidence="3">
    <location>
        <begin position="481"/>
        <end position="513"/>
    </location>
</feature>
<comment type="caution">
    <text evidence="4">The sequence shown here is derived from an EMBL/GenBank/DDBJ whole genome shotgun (WGS) entry which is preliminary data.</text>
</comment>
<protein>
    <submittedName>
        <fullName evidence="4">Ankyrin repeat-containing domain protein</fullName>
    </submittedName>
</protein>
<gene>
    <name evidence="4" type="ORF">BDP55DRAFT_666269</name>
</gene>
<evidence type="ECO:0000256" key="3">
    <source>
        <dbReference type="PROSITE-ProRule" id="PRU00023"/>
    </source>
</evidence>
<dbReference type="Gene3D" id="1.25.40.20">
    <property type="entry name" value="Ankyrin repeat-containing domain"/>
    <property type="match status" value="1"/>
</dbReference>
<dbReference type="SMART" id="SM00248">
    <property type="entry name" value="ANK"/>
    <property type="match status" value="5"/>
</dbReference>
<dbReference type="InterPro" id="IPR036770">
    <property type="entry name" value="Ankyrin_rpt-contain_sf"/>
</dbReference>
<accession>A0AAJ0AK89</accession>
<dbReference type="PROSITE" id="PS50297">
    <property type="entry name" value="ANK_REP_REGION"/>
    <property type="match status" value="1"/>
</dbReference>
<dbReference type="Proteomes" id="UP001224890">
    <property type="component" value="Unassembled WGS sequence"/>
</dbReference>
<dbReference type="RefSeq" id="XP_060428783.1">
    <property type="nucleotide sequence ID" value="XM_060575093.1"/>
</dbReference>
<evidence type="ECO:0000256" key="1">
    <source>
        <dbReference type="ARBA" id="ARBA00022737"/>
    </source>
</evidence>
<keyword evidence="1" id="KW-0677">Repeat</keyword>
<organism evidence="4 5">
    <name type="scientific">Colletotrichum godetiae</name>
    <dbReference type="NCBI Taxonomy" id="1209918"/>
    <lineage>
        <taxon>Eukaryota</taxon>
        <taxon>Fungi</taxon>
        <taxon>Dikarya</taxon>
        <taxon>Ascomycota</taxon>
        <taxon>Pezizomycotina</taxon>
        <taxon>Sordariomycetes</taxon>
        <taxon>Hypocreomycetidae</taxon>
        <taxon>Glomerellales</taxon>
        <taxon>Glomerellaceae</taxon>
        <taxon>Colletotrichum</taxon>
        <taxon>Colletotrichum acutatum species complex</taxon>
    </lineage>
</organism>